<feature type="compositionally biased region" description="Low complexity" evidence="1">
    <location>
        <begin position="325"/>
        <end position="338"/>
    </location>
</feature>
<evidence type="ECO:0000313" key="3">
    <source>
        <dbReference type="Proteomes" id="UP000038009"/>
    </source>
</evidence>
<feature type="region of interest" description="Disordered" evidence="1">
    <location>
        <begin position="309"/>
        <end position="385"/>
    </location>
</feature>
<dbReference type="OMA" id="CIVDDEP"/>
<dbReference type="Proteomes" id="UP000038009">
    <property type="component" value="Unassembled WGS sequence"/>
</dbReference>
<dbReference type="OrthoDB" id="10611603at2759"/>
<dbReference type="VEuPathDB" id="TriTrypDB:Lsey_0087_0020"/>
<proteinExistence type="predicted"/>
<feature type="compositionally biased region" description="Polar residues" evidence="1">
    <location>
        <begin position="242"/>
        <end position="255"/>
    </location>
</feature>
<accession>A0A0N1ILB2</accession>
<keyword evidence="3" id="KW-1185">Reference proteome</keyword>
<protein>
    <submittedName>
        <fullName evidence="2">Uncharacterized protein</fullName>
    </submittedName>
</protein>
<reference evidence="2 3" key="1">
    <citation type="journal article" date="2015" name="PLoS Pathog.">
        <title>Leptomonas seymouri: Adaptations to the Dixenous Life Cycle Analyzed by Genome Sequencing, Transcriptome Profiling and Co-infection with Leishmania donovani.</title>
        <authorList>
            <person name="Kraeva N."/>
            <person name="Butenko A."/>
            <person name="Hlavacova J."/>
            <person name="Kostygov A."/>
            <person name="Myskova J."/>
            <person name="Grybchuk D."/>
            <person name="Lestinova T."/>
            <person name="Votypka J."/>
            <person name="Volf P."/>
            <person name="Opperdoes F."/>
            <person name="Flegontov P."/>
            <person name="Lukes J."/>
            <person name="Yurchenko V."/>
        </authorList>
    </citation>
    <scope>NUCLEOTIDE SEQUENCE [LARGE SCALE GENOMIC DNA]</scope>
    <source>
        <strain evidence="2 3">ATCC 30220</strain>
    </source>
</reference>
<name>A0A0N1ILB2_LEPSE</name>
<comment type="caution">
    <text evidence="2">The sequence shown here is derived from an EMBL/GenBank/DDBJ whole genome shotgun (WGS) entry which is preliminary data.</text>
</comment>
<evidence type="ECO:0000256" key="1">
    <source>
        <dbReference type="SAM" id="MobiDB-lite"/>
    </source>
</evidence>
<sequence>MATPSSTIENNVHTVHLTPTVFYDPILFHYVSHGWDLEELLSGRVRTSTSTFTTISIPVLPTRTDSKTATYCIGASQLRREALRSIFCCWGFGHGEGDGDGAQDEGNDAAEGALEAALDRWMPFTYLSVHGGIRSHSAKPSTCNSAAPSVCIVDDEPTEEDPKHQRVLAAAQPHINGSTKGESQALLHKQADKKSKAPLLLSAASSSSATLVLSLVKDAHSWRKLRREAFRASTLRPDASHALTTGDESMATEANRSAAKEAQQRRCTSACTSSELFVSEDDALFTRWLESTRALREPWRRLWRQRHTEESAVAPPPHWPHRIRSSSSTSTSSSSSSSAEAKEVMPRSGEPANDRHVDRPAAGASADTEARRAAILASIERRRQR</sequence>
<evidence type="ECO:0000313" key="2">
    <source>
        <dbReference type="EMBL" id="KPI87455.1"/>
    </source>
</evidence>
<gene>
    <name evidence="2" type="ORF">ABL78_3444</name>
</gene>
<dbReference type="AlphaFoldDB" id="A0A0N1ILB2"/>
<feature type="region of interest" description="Disordered" evidence="1">
    <location>
        <begin position="241"/>
        <end position="266"/>
    </location>
</feature>
<organism evidence="2 3">
    <name type="scientific">Leptomonas seymouri</name>
    <dbReference type="NCBI Taxonomy" id="5684"/>
    <lineage>
        <taxon>Eukaryota</taxon>
        <taxon>Discoba</taxon>
        <taxon>Euglenozoa</taxon>
        <taxon>Kinetoplastea</taxon>
        <taxon>Metakinetoplastina</taxon>
        <taxon>Trypanosomatida</taxon>
        <taxon>Trypanosomatidae</taxon>
        <taxon>Leishmaniinae</taxon>
        <taxon>Leptomonas</taxon>
    </lineage>
</organism>
<dbReference type="EMBL" id="LJSK01000087">
    <property type="protein sequence ID" value="KPI87455.1"/>
    <property type="molecule type" value="Genomic_DNA"/>
</dbReference>